<dbReference type="EMBL" id="WBVS01000005">
    <property type="protein sequence ID" value="KAB7788198.1"/>
    <property type="molecule type" value="Genomic_DNA"/>
</dbReference>
<dbReference type="Gene3D" id="1.10.260.30">
    <property type="entry name" value="Signal recognition particle, SRP54 subunit, M-domain"/>
    <property type="match status" value="1"/>
</dbReference>
<dbReference type="SMART" id="SM00382">
    <property type="entry name" value="AAA"/>
    <property type="match status" value="1"/>
</dbReference>
<keyword evidence="2 9" id="KW-0547">Nucleotide-binding</keyword>
<evidence type="ECO:0000259" key="11">
    <source>
        <dbReference type="PROSITE" id="PS00300"/>
    </source>
</evidence>
<name>A0A6I1GJY5_9BIFI</name>
<accession>A0A6I1GJY5</accession>
<dbReference type="InterPro" id="IPR003593">
    <property type="entry name" value="AAA+_ATPase"/>
</dbReference>
<feature type="compositionally biased region" description="Gly residues" evidence="10">
    <location>
        <begin position="578"/>
        <end position="588"/>
    </location>
</feature>
<evidence type="ECO:0000256" key="7">
    <source>
        <dbReference type="ARBA" id="ARBA00023274"/>
    </source>
</evidence>
<dbReference type="Pfam" id="PF02978">
    <property type="entry name" value="SRP_SPB"/>
    <property type="match status" value="1"/>
</dbReference>
<reference evidence="12 13" key="1">
    <citation type="submission" date="2019-09" db="EMBL/GenBank/DDBJ databases">
        <title>Characterization of the phylogenetic diversity of two novel species belonging to the genus Bifidobacterium: Bifidobacterium cebidarum sp. nov. and Bifidobacterium leontopitheci sp. nov.</title>
        <authorList>
            <person name="Lugli G.A."/>
            <person name="Duranti S."/>
            <person name="Milani C."/>
            <person name="Turroni F."/>
            <person name="Ventura M."/>
        </authorList>
    </citation>
    <scope>NUCLEOTIDE SEQUENCE [LARGE SCALE GENOMIC DNA]</scope>
    <source>
        <strain evidence="12 13">LMG 31469</strain>
    </source>
</reference>
<evidence type="ECO:0000256" key="8">
    <source>
        <dbReference type="ARBA" id="ARBA00048027"/>
    </source>
</evidence>
<dbReference type="InterPro" id="IPR000897">
    <property type="entry name" value="SRP54_GTPase_dom"/>
</dbReference>
<dbReference type="InterPro" id="IPR013822">
    <property type="entry name" value="Signal_recog_particl_SRP54_hlx"/>
</dbReference>
<dbReference type="GO" id="GO:0005525">
    <property type="term" value="F:GTP binding"/>
    <property type="evidence" value="ECO:0007669"/>
    <property type="project" value="UniProtKB-UniRule"/>
</dbReference>
<dbReference type="HAMAP" id="MF_00306">
    <property type="entry name" value="SRP54"/>
    <property type="match status" value="1"/>
</dbReference>
<dbReference type="InterPro" id="IPR036891">
    <property type="entry name" value="Signal_recog_part_SRP54_M_sf"/>
</dbReference>
<dbReference type="AlphaFoldDB" id="A0A6I1GJY5"/>
<dbReference type="Pfam" id="PF00448">
    <property type="entry name" value="SRP54"/>
    <property type="match status" value="1"/>
</dbReference>
<keyword evidence="4 9" id="KW-0694">RNA-binding</keyword>
<proteinExistence type="inferred from homology"/>
<evidence type="ECO:0000313" key="12">
    <source>
        <dbReference type="EMBL" id="KAB7788198.1"/>
    </source>
</evidence>
<evidence type="ECO:0000256" key="3">
    <source>
        <dbReference type="ARBA" id="ARBA00022801"/>
    </source>
</evidence>
<feature type="binding site" evidence="9">
    <location>
        <begin position="145"/>
        <end position="152"/>
    </location>
    <ligand>
        <name>GTP</name>
        <dbReference type="ChEBI" id="CHEBI:37565"/>
    </ligand>
</feature>
<keyword evidence="3 9" id="KW-0378">Hydrolase</keyword>
<dbReference type="Pfam" id="PF02881">
    <property type="entry name" value="SRP54_N"/>
    <property type="match status" value="1"/>
</dbReference>
<dbReference type="Gene3D" id="3.40.50.300">
    <property type="entry name" value="P-loop containing nucleotide triphosphate hydrolases"/>
    <property type="match status" value="1"/>
</dbReference>
<dbReference type="SMART" id="SM00962">
    <property type="entry name" value="SRP54"/>
    <property type="match status" value="1"/>
</dbReference>
<dbReference type="SUPFAM" id="SSF52540">
    <property type="entry name" value="P-loop containing nucleoside triphosphate hydrolases"/>
    <property type="match status" value="1"/>
</dbReference>
<evidence type="ECO:0000256" key="10">
    <source>
        <dbReference type="SAM" id="MobiDB-lite"/>
    </source>
</evidence>
<dbReference type="NCBIfam" id="TIGR00959">
    <property type="entry name" value="ffh"/>
    <property type="match status" value="1"/>
</dbReference>
<feature type="binding site" evidence="9">
    <location>
        <begin position="243"/>
        <end position="247"/>
    </location>
    <ligand>
        <name>GTP</name>
        <dbReference type="ChEBI" id="CHEBI:37565"/>
    </ligand>
</feature>
<feature type="compositionally biased region" description="Basic and acidic residues" evidence="10">
    <location>
        <begin position="521"/>
        <end position="535"/>
    </location>
</feature>
<feature type="region of interest" description="Disordered" evidence="10">
    <location>
        <begin position="486"/>
        <end position="588"/>
    </location>
</feature>
<dbReference type="Gene3D" id="1.20.120.140">
    <property type="entry name" value="Signal recognition particle SRP54, nucleotide-binding domain"/>
    <property type="match status" value="1"/>
</dbReference>
<comment type="subcellular location">
    <subcellularLocation>
        <location evidence="9">Cytoplasm</location>
    </subcellularLocation>
    <text evidence="9">The SRP-RNC complex is targeted to the cytoplasmic membrane.</text>
</comment>
<dbReference type="CDD" id="cd18539">
    <property type="entry name" value="SRP_G"/>
    <property type="match status" value="1"/>
</dbReference>
<evidence type="ECO:0000256" key="1">
    <source>
        <dbReference type="ARBA" id="ARBA00005450"/>
    </source>
</evidence>
<dbReference type="InterPro" id="IPR004780">
    <property type="entry name" value="SRP"/>
</dbReference>
<evidence type="ECO:0000256" key="4">
    <source>
        <dbReference type="ARBA" id="ARBA00022884"/>
    </source>
</evidence>
<dbReference type="InterPro" id="IPR042101">
    <property type="entry name" value="SRP54_N_sf"/>
</dbReference>
<dbReference type="PROSITE" id="PS00300">
    <property type="entry name" value="SRP54"/>
    <property type="match status" value="1"/>
</dbReference>
<dbReference type="Proteomes" id="UP000468413">
    <property type="component" value="Unassembled WGS sequence"/>
</dbReference>
<evidence type="ECO:0000313" key="13">
    <source>
        <dbReference type="Proteomes" id="UP000468413"/>
    </source>
</evidence>
<feature type="compositionally biased region" description="Basic residues" evidence="10">
    <location>
        <begin position="502"/>
        <end position="515"/>
    </location>
</feature>
<comment type="similarity">
    <text evidence="1 9">Belongs to the GTP-binding SRP family. SRP54 subfamily.</text>
</comment>
<comment type="domain">
    <text evidence="9">Composed of three domains: the N-terminal N domain, which is responsible for interactions with the ribosome, the central G domain, which binds GTP, and the C-terminal M domain, which binds the RNA and the signal sequence of the RNC.</text>
</comment>
<keyword evidence="9" id="KW-0963">Cytoplasm</keyword>
<sequence>MVPETPRSTWGHLCRGQIGAALDPISRVAARLLPIMAAFSSLTDRLSNAFKHLKSKGKLSEADIDGTIREIRRALLDADVALEVVRSFTGKVRERALGTEVSEALNPAQQVVKIVNEELTDVLGQGVDRPLNFAKNPPTIIMLAGLQGAGKTTLAGKLGYWLKDSGHTPLLVAADLQRPNAVTQLQVVGERAGVPVYAPEKGVQSDGGEAVAAPGQVSGDPVKVARDSIAFAKQKLYDTVIIDTAGRLGVDEELMKQARDIRDAVQPNEILFVIDAMIGQDAVKTAKAFDEGVDFTGVVLSKLDGDARGGAALSVASVTGKPILFASTGEGLKNFEVFHPNRMASRILDMGDIMTLIEQAQKQFDEEEARKAAEKISEGSFGLDDFLDQLQQVRKLGSMKSLLGMIPGMAQHRKELEQFDEKEIDRTEAIIRSMTPAERRDPSIINGSRRARIAYGSGVTVSQVNALLQRFEQAAKMMKRMSNRAGMGGGIPGFGGPAMGGGKKKGKGKNKKKGGRSGNPMKREAEEKALRDKLAGKPSGSTGGSAFAKKPQNPALPAGLEQMMNNAEGDGMELPPNLGGGLGGLFGR</sequence>
<dbReference type="SUPFAM" id="SSF47446">
    <property type="entry name" value="Signal peptide-binding domain"/>
    <property type="match status" value="1"/>
</dbReference>
<dbReference type="SMART" id="SM00963">
    <property type="entry name" value="SRP54_N"/>
    <property type="match status" value="1"/>
</dbReference>
<feature type="domain" description="SRP54-type proteins GTP-binding" evidence="11">
    <location>
        <begin position="322"/>
        <end position="335"/>
    </location>
</feature>
<comment type="caution">
    <text evidence="12">The sequence shown here is derived from an EMBL/GenBank/DDBJ whole genome shotgun (WGS) entry which is preliminary data.</text>
</comment>
<dbReference type="GO" id="GO:0003924">
    <property type="term" value="F:GTPase activity"/>
    <property type="evidence" value="ECO:0007669"/>
    <property type="project" value="UniProtKB-UniRule"/>
</dbReference>
<gene>
    <name evidence="9" type="primary">ffh</name>
    <name evidence="12" type="ORF">F7D08_1235</name>
</gene>
<feature type="compositionally biased region" description="Gly residues" evidence="10">
    <location>
        <begin position="486"/>
        <end position="501"/>
    </location>
</feature>
<dbReference type="PANTHER" id="PTHR11564">
    <property type="entry name" value="SIGNAL RECOGNITION PARTICLE 54K PROTEIN SRP54"/>
    <property type="match status" value="1"/>
</dbReference>
<dbReference type="InterPro" id="IPR004125">
    <property type="entry name" value="Signal_recog_particle_SRP54_M"/>
</dbReference>
<keyword evidence="7 9" id="KW-0687">Ribonucleoprotein</keyword>
<dbReference type="GO" id="GO:0006614">
    <property type="term" value="P:SRP-dependent cotranslational protein targeting to membrane"/>
    <property type="evidence" value="ECO:0007669"/>
    <property type="project" value="InterPro"/>
</dbReference>
<keyword evidence="6 9" id="KW-0733">Signal recognition particle</keyword>
<comment type="catalytic activity">
    <reaction evidence="8 9">
        <text>GTP + H2O = GDP + phosphate + H(+)</text>
        <dbReference type="Rhea" id="RHEA:19669"/>
        <dbReference type="ChEBI" id="CHEBI:15377"/>
        <dbReference type="ChEBI" id="CHEBI:15378"/>
        <dbReference type="ChEBI" id="CHEBI:37565"/>
        <dbReference type="ChEBI" id="CHEBI:43474"/>
        <dbReference type="ChEBI" id="CHEBI:58189"/>
        <dbReference type="EC" id="3.6.5.4"/>
    </reaction>
</comment>
<dbReference type="PANTHER" id="PTHR11564:SF5">
    <property type="entry name" value="SIGNAL RECOGNITION PARTICLE SUBUNIT SRP54"/>
    <property type="match status" value="1"/>
</dbReference>
<dbReference type="EC" id="3.6.5.4" evidence="9"/>
<dbReference type="GO" id="GO:0008312">
    <property type="term" value="F:7S RNA binding"/>
    <property type="evidence" value="ECO:0007669"/>
    <property type="project" value="InterPro"/>
</dbReference>
<evidence type="ECO:0000256" key="2">
    <source>
        <dbReference type="ARBA" id="ARBA00022741"/>
    </source>
</evidence>
<dbReference type="InterPro" id="IPR022941">
    <property type="entry name" value="SRP54"/>
</dbReference>
<evidence type="ECO:0000256" key="6">
    <source>
        <dbReference type="ARBA" id="ARBA00023135"/>
    </source>
</evidence>
<keyword evidence="13" id="KW-1185">Reference proteome</keyword>
<protein>
    <recommendedName>
        <fullName evidence="9">Signal recognition particle protein</fullName>
        <ecNumber evidence="9">3.6.5.4</ecNumber>
    </recommendedName>
    <alternativeName>
        <fullName evidence="9">Fifty-four homolog</fullName>
    </alternativeName>
</protein>
<comment type="function">
    <text evidence="9">Involved in targeting and insertion of nascent membrane proteins into the cytoplasmic membrane. Binds to the hydrophobic signal sequence of the ribosome-nascent chain (RNC) as it emerges from the ribosomes. The SRP-RNC complex is then targeted to the cytoplasmic membrane where it interacts with the SRP receptor FtsY.</text>
</comment>
<keyword evidence="5 9" id="KW-0342">GTP-binding</keyword>
<dbReference type="GO" id="GO:0048500">
    <property type="term" value="C:signal recognition particle"/>
    <property type="evidence" value="ECO:0007669"/>
    <property type="project" value="UniProtKB-UniRule"/>
</dbReference>
<comment type="subunit">
    <text evidence="9">Part of the signal recognition particle protein translocation system, which is composed of SRP and FtsY.</text>
</comment>
<evidence type="ECO:0000256" key="9">
    <source>
        <dbReference type="HAMAP-Rule" id="MF_00306"/>
    </source>
</evidence>
<organism evidence="12 13">
    <name type="scientific">Bifidobacterium cebidarum</name>
    <dbReference type="NCBI Taxonomy" id="2650773"/>
    <lineage>
        <taxon>Bacteria</taxon>
        <taxon>Bacillati</taxon>
        <taxon>Actinomycetota</taxon>
        <taxon>Actinomycetes</taxon>
        <taxon>Bifidobacteriales</taxon>
        <taxon>Bifidobacteriaceae</taxon>
        <taxon>Bifidobacterium</taxon>
    </lineage>
</organism>
<dbReference type="InterPro" id="IPR027417">
    <property type="entry name" value="P-loop_NTPase"/>
</dbReference>
<feature type="binding site" evidence="9">
    <location>
        <begin position="301"/>
        <end position="304"/>
    </location>
    <ligand>
        <name>GTP</name>
        <dbReference type="ChEBI" id="CHEBI:37565"/>
    </ligand>
</feature>
<evidence type="ECO:0000256" key="5">
    <source>
        <dbReference type="ARBA" id="ARBA00023134"/>
    </source>
</evidence>